<feature type="transmembrane region" description="Helical" evidence="1">
    <location>
        <begin position="12"/>
        <end position="32"/>
    </location>
</feature>
<sequence>MVYWNNYKCNTIILIFVVLLIWIIIYIFRYFHNKDFSHEAFIEFLKIFISLLIISFIYMLISIFISKGENSQSYNNGIEHTYRTVAYPSTESNLNTQFISRNSPNPPSLDTLPTYKSYGPSNSALTSSINYTINPNSTNEIFFPSCPSYSSNTININSNITHSSNISRSIALSTPTLQQSIIRQTNRQDITSIESLPPPYAP</sequence>
<accession>A0A1Y2A602</accession>
<evidence type="ECO:0000256" key="1">
    <source>
        <dbReference type="SAM" id="Phobius"/>
    </source>
</evidence>
<reference evidence="2 3" key="1">
    <citation type="submission" date="2016-08" db="EMBL/GenBank/DDBJ databases">
        <title>A Parts List for Fungal Cellulosomes Revealed by Comparative Genomics.</title>
        <authorList>
            <consortium name="DOE Joint Genome Institute"/>
            <person name="Haitjema C.H."/>
            <person name="Gilmore S.P."/>
            <person name="Henske J.K."/>
            <person name="Solomon K.V."/>
            <person name="De Groot R."/>
            <person name="Kuo A."/>
            <person name="Mondo S.J."/>
            <person name="Salamov A.A."/>
            <person name="Labutti K."/>
            <person name="Zhao Z."/>
            <person name="Chiniquy J."/>
            <person name="Barry K."/>
            <person name="Brewer H.M."/>
            <person name="Purvine S.O."/>
            <person name="Wright A.T."/>
            <person name="Boxma B."/>
            <person name="Van Alen T."/>
            <person name="Hackstein J.H."/>
            <person name="Baker S.E."/>
            <person name="Grigoriev I.V."/>
            <person name="O'Malley M.A."/>
        </authorList>
    </citation>
    <scope>NUCLEOTIDE SEQUENCE [LARGE SCALE GENOMIC DNA]</scope>
    <source>
        <strain evidence="2 3">G1</strain>
    </source>
</reference>
<dbReference type="AlphaFoldDB" id="A0A1Y2A602"/>
<protein>
    <submittedName>
        <fullName evidence="2">Uncharacterized protein</fullName>
    </submittedName>
</protein>
<dbReference type="EMBL" id="MCOG01000324">
    <property type="protein sequence ID" value="ORY17740.1"/>
    <property type="molecule type" value="Genomic_DNA"/>
</dbReference>
<name>A0A1Y2A602_9FUNG</name>
<keyword evidence="1" id="KW-0812">Transmembrane</keyword>
<keyword evidence="3" id="KW-1185">Reference proteome</keyword>
<keyword evidence="1" id="KW-1133">Transmembrane helix</keyword>
<comment type="caution">
    <text evidence="2">The sequence shown here is derived from an EMBL/GenBank/DDBJ whole genome shotgun (WGS) entry which is preliminary data.</text>
</comment>
<dbReference type="Proteomes" id="UP000193920">
    <property type="component" value="Unassembled WGS sequence"/>
</dbReference>
<gene>
    <name evidence="2" type="ORF">LY90DRAFT_677298</name>
</gene>
<evidence type="ECO:0000313" key="2">
    <source>
        <dbReference type="EMBL" id="ORY17740.1"/>
    </source>
</evidence>
<keyword evidence="1" id="KW-0472">Membrane</keyword>
<organism evidence="2 3">
    <name type="scientific">Neocallimastix californiae</name>
    <dbReference type="NCBI Taxonomy" id="1754190"/>
    <lineage>
        <taxon>Eukaryota</taxon>
        <taxon>Fungi</taxon>
        <taxon>Fungi incertae sedis</taxon>
        <taxon>Chytridiomycota</taxon>
        <taxon>Chytridiomycota incertae sedis</taxon>
        <taxon>Neocallimastigomycetes</taxon>
        <taxon>Neocallimastigales</taxon>
        <taxon>Neocallimastigaceae</taxon>
        <taxon>Neocallimastix</taxon>
    </lineage>
</organism>
<proteinExistence type="predicted"/>
<feature type="transmembrane region" description="Helical" evidence="1">
    <location>
        <begin position="44"/>
        <end position="65"/>
    </location>
</feature>
<evidence type="ECO:0000313" key="3">
    <source>
        <dbReference type="Proteomes" id="UP000193920"/>
    </source>
</evidence>